<dbReference type="AlphaFoldDB" id="A0A4Y8LEC8"/>
<dbReference type="EMBL" id="SORX01000006">
    <property type="protein sequence ID" value="TFE00676.1"/>
    <property type="molecule type" value="Genomic_DNA"/>
</dbReference>
<proteinExistence type="predicted"/>
<keyword evidence="1" id="KW-0812">Transmembrane</keyword>
<keyword evidence="1" id="KW-0472">Membrane</keyword>
<gene>
    <name evidence="2" type="ORF">E2626_11940</name>
</gene>
<dbReference type="Proteomes" id="UP000297776">
    <property type="component" value="Unassembled WGS sequence"/>
</dbReference>
<protein>
    <submittedName>
        <fullName evidence="2">Uncharacterized protein</fullName>
    </submittedName>
</protein>
<sequence>MWFILGLIAIAATLLNIYLFSAGKDYKLAMAAGLSFTALTICGHISLLAEQAGREDWSAVSEVVNYAWALWALTIASIFINVLPIFFERKDKKKRLRVQQR</sequence>
<reference evidence="2 3" key="1">
    <citation type="submission" date="2019-03" db="EMBL/GenBank/DDBJ databases">
        <authorList>
            <person name="Yang Y."/>
        </authorList>
    </citation>
    <scope>NUCLEOTIDE SEQUENCE [LARGE SCALE GENOMIC DNA]</scope>
    <source>
        <strain evidence="2 3">ASL-1</strain>
    </source>
</reference>
<name>A0A4Y8LEC8_9BACL</name>
<keyword evidence="1" id="KW-1133">Transmembrane helix</keyword>
<dbReference type="RefSeq" id="WP_134381995.1">
    <property type="nucleotide sequence ID" value="NZ_SORX01000006.1"/>
</dbReference>
<feature type="transmembrane region" description="Helical" evidence="1">
    <location>
        <begin position="66"/>
        <end position="87"/>
    </location>
</feature>
<evidence type="ECO:0000256" key="1">
    <source>
        <dbReference type="SAM" id="Phobius"/>
    </source>
</evidence>
<evidence type="ECO:0000313" key="2">
    <source>
        <dbReference type="EMBL" id="TFE00676.1"/>
    </source>
</evidence>
<comment type="caution">
    <text evidence="2">The sequence shown here is derived from an EMBL/GenBank/DDBJ whole genome shotgun (WGS) entry which is preliminary data.</text>
</comment>
<evidence type="ECO:0000313" key="3">
    <source>
        <dbReference type="Proteomes" id="UP000297776"/>
    </source>
</evidence>
<accession>A0A4Y8LEC8</accession>
<dbReference type="OrthoDB" id="2059913at2"/>
<keyword evidence="3" id="KW-1185">Reference proteome</keyword>
<organism evidence="2 3">
    <name type="scientific">Jeotgalibacillus salarius</name>
    <dbReference type="NCBI Taxonomy" id="546023"/>
    <lineage>
        <taxon>Bacteria</taxon>
        <taxon>Bacillati</taxon>
        <taxon>Bacillota</taxon>
        <taxon>Bacilli</taxon>
        <taxon>Bacillales</taxon>
        <taxon>Caryophanaceae</taxon>
        <taxon>Jeotgalibacillus</taxon>
    </lineage>
</organism>